<evidence type="ECO:0000256" key="4">
    <source>
        <dbReference type="ARBA" id="ARBA00022827"/>
    </source>
</evidence>
<comment type="caution">
    <text evidence="8">The sequence shown here is derived from an EMBL/GenBank/DDBJ whole genome shotgun (WGS) entry which is preliminary data.</text>
</comment>
<dbReference type="SUPFAM" id="SSF51905">
    <property type="entry name" value="FAD/NAD(P)-binding domain"/>
    <property type="match status" value="1"/>
</dbReference>
<keyword evidence="6" id="KW-0472">Membrane</keyword>
<keyword evidence="4" id="KW-0274">FAD</keyword>
<dbReference type="RefSeq" id="WP_183644798.1">
    <property type="nucleotide sequence ID" value="NZ_JACIBV010000001.1"/>
</dbReference>
<dbReference type="EC" id="1.6.99.3" evidence="8"/>
<dbReference type="PANTHER" id="PTHR42913">
    <property type="entry name" value="APOPTOSIS-INDUCING FACTOR 1"/>
    <property type="match status" value="1"/>
</dbReference>
<keyword evidence="3" id="KW-0285">Flavoprotein</keyword>
<evidence type="ECO:0000256" key="6">
    <source>
        <dbReference type="SAM" id="Phobius"/>
    </source>
</evidence>
<feature type="domain" description="FAD/NAD(P)-binding" evidence="7">
    <location>
        <begin position="12"/>
        <end position="321"/>
    </location>
</feature>
<dbReference type="GO" id="GO:0003955">
    <property type="term" value="F:NAD(P)H dehydrogenase (quinone) activity"/>
    <property type="evidence" value="ECO:0007669"/>
    <property type="project" value="TreeGrafter"/>
</dbReference>
<evidence type="ECO:0000313" key="8">
    <source>
        <dbReference type="EMBL" id="MBB3725449.1"/>
    </source>
</evidence>
<dbReference type="Pfam" id="PF07992">
    <property type="entry name" value="Pyr_redox_2"/>
    <property type="match status" value="1"/>
</dbReference>
<dbReference type="PANTHER" id="PTHR42913:SF3">
    <property type="entry name" value="64 KDA MITOCHONDRIAL NADH DEHYDROGENASE (EUROFUNG)"/>
    <property type="match status" value="1"/>
</dbReference>
<dbReference type="InterPro" id="IPR036188">
    <property type="entry name" value="FAD/NAD-bd_sf"/>
</dbReference>
<evidence type="ECO:0000256" key="1">
    <source>
        <dbReference type="ARBA" id="ARBA00001974"/>
    </source>
</evidence>
<comment type="cofactor">
    <cofactor evidence="1">
        <name>FAD</name>
        <dbReference type="ChEBI" id="CHEBI:57692"/>
    </cofactor>
</comment>
<dbReference type="EMBL" id="JACIBV010000001">
    <property type="protein sequence ID" value="MBB3725449.1"/>
    <property type="molecule type" value="Genomic_DNA"/>
</dbReference>
<dbReference type="InterPro" id="IPR051169">
    <property type="entry name" value="NADH-Q_oxidoreductase"/>
</dbReference>
<feature type="transmembrane region" description="Helical" evidence="6">
    <location>
        <begin position="364"/>
        <end position="384"/>
    </location>
</feature>
<keyword evidence="5 8" id="KW-0560">Oxidoreductase</keyword>
<proteinExistence type="inferred from homology"/>
<reference evidence="8 9" key="1">
    <citation type="submission" date="2020-08" db="EMBL/GenBank/DDBJ databases">
        <title>Sequencing the genomes of 1000 actinobacteria strains.</title>
        <authorList>
            <person name="Klenk H.-P."/>
        </authorList>
    </citation>
    <scope>NUCLEOTIDE SEQUENCE [LARGE SCALE GENOMIC DNA]</scope>
    <source>
        <strain evidence="8 9">DSM 44320</strain>
    </source>
</reference>
<organism evidence="8 9">
    <name type="scientific">Nonomuraea dietziae</name>
    <dbReference type="NCBI Taxonomy" id="65515"/>
    <lineage>
        <taxon>Bacteria</taxon>
        <taxon>Bacillati</taxon>
        <taxon>Actinomycetota</taxon>
        <taxon>Actinomycetes</taxon>
        <taxon>Streptosporangiales</taxon>
        <taxon>Streptosporangiaceae</taxon>
        <taxon>Nonomuraea</taxon>
    </lineage>
</organism>
<accession>A0A7W5V4K1</accession>
<evidence type="ECO:0000313" key="9">
    <source>
        <dbReference type="Proteomes" id="UP000579945"/>
    </source>
</evidence>
<dbReference type="PRINTS" id="PR00411">
    <property type="entry name" value="PNDRDTASEI"/>
</dbReference>
<evidence type="ECO:0000256" key="2">
    <source>
        <dbReference type="ARBA" id="ARBA00005272"/>
    </source>
</evidence>
<evidence type="ECO:0000256" key="3">
    <source>
        <dbReference type="ARBA" id="ARBA00022630"/>
    </source>
</evidence>
<evidence type="ECO:0000256" key="5">
    <source>
        <dbReference type="ARBA" id="ARBA00023002"/>
    </source>
</evidence>
<gene>
    <name evidence="8" type="ORF">FHR33_001309</name>
</gene>
<dbReference type="GO" id="GO:0019646">
    <property type="term" value="P:aerobic electron transport chain"/>
    <property type="evidence" value="ECO:0007669"/>
    <property type="project" value="TreeGrafter"/>
</dbReference>
<dbReference type="GeneID" id="95387874"/>
<keyword evidence="6" id="KW-1133">Transmembrane helix</keyword>
<keyword evidence="9" id="KW-1185">Reference proteome</keyword>
<dbReference type="Proteomes" id="UP000579945">
    <property type="component" value="Unassembled WGS sequence"/>
</dbReference>
<dbReference type="PRINTS" id="PR00368">
    <property type="entry name" value="FADPNR"/>
</dbReference>
<sequence length="412" mass="44557">MTVTHSRSTGPHVVVVGAGFAGLAATRQLARAGARVTLIDRNPYTTFQPLLYQVATAGLGPGDVSFPMRAFAARYRTVRTRRAAVTGIRAGERWVELDDGTGVDYDYLVLTSGVTTNWLNIEGAEQNALPIYSVHDAVTLRKLLQRRLEEAATGERDSVHVVVVGGGATGVEMAGTLAELRRRTIPLTFPELSLKQTSVTLVERFDYVLSPYKPRLRDQAARALRKRGVHLRLGATVAEVQPDAVVLADGTRLPSDVTVWALGVTAPRSVAQWGLPQGRGGRISVTQALNLEDHPEIFVAGDLAGPPDAPPQLAQPALQMGAHVGRQIVAAALGRRVEPFKYRDPGIMATVGRGEAVLQLQNGWTFHGLVAWLAWIGLHVAYLLGGRNRLAVLTSFLWRYIGPRRSAASVIE</sequence>
<keyword evidence="6" id="KW-0812">Transmembrane</keyword>
<comment type="similarity">
    <text evidence="2">Belongs to the NADH dehydrogenase family.</text>
</comment>
<dbReference type="AlphaFoldDB" id="A0A7W5V4K1"/>
<dbReference type="Gene3D" id="3.50.50.100">
    <property type="match status" value="1"/>
</dbReference>
<dbReference type="InterPro" id="IPR023753">
    <property type="entry name" value="FAD/NAD-binding_dom"/>
</dbReference>
<protein>
    <submittedName>
        <fullName evidence="8">NADH dehydrogenase</fullName>
        <ecNumber evidence="8">1.6.99.3</ecNumber>
    </submittedName>
</protein>
<evidence type="ECO:0000259" key="7">
    <source>
        <dbReference type="Pfam" id="PF07992"/>
    </source>
</evidence>
<name>A0A7W5V4K1_9ACTN</name>